<dbReference type="InterPro" id="IPR050137">
    <property type="entry name" value="PyrR_bifunctional"/>
</dbReference>
<dbReference type="EC" id="2.4.2.9" evidence="2"/>
<dbReference type="SUPFAM" id="SSF53271">
    <property type="entry name" value="PRTase-like"/>
    <property type="match status" value="1"/>
</dbReference>
<dbReference type="PANTHER" id="PTHR11608">
    <property type="entry name" value="BIFUNCTIONAL PROTEIN PYRR"/>
    <property type="match status" value="1"/>
</dbReference>
<dbReference type="EMBL" id="JBHSDI010000001">
    <property type="protein sequence ID" value="MFC4257999.1"/>
    <property type="molecule type" value="Genomic_DNA"/>
</dbReference>
<accession>A0ABV8QFY5</accession>
<keyword evidence="3" id="KW-1185">Reference proteome</keyword>
<feature type="domain" description="Phosphoribosyltransferase" evidence="1">
    <location>
        <begin position="8"/>
        <end position="136"/>
    </location>
</feature>
<keyword evidence="2" id="KW-0808">Transferase</keyword>
<dbReference type="Pfam" id="PF00156">
    <property type="entry name" value="Pribosyltran"/>
    <property type="match status" value="1"/>
</dbReference>
<gene>
    <name evidence="2" type="primary">pyrR</name>
    <name evidence="2" type="ORF">ACFOZ5_03010</name>
</gene>
<evidence type="ECO:0000313" key="3">
    <source>
        <dbReference type="Proteomes" id="UP001595798"/>
    </source>
</evidence>
<sequence>MTDIPEVPALLDTLEQSLRRYLSDRGITDPLLVGIRTGGVWIAGELHQRLGLNEPFGELDISFYRDDFSRIGLNPRVTPSHLPFETEDRDLVLVDDVVMSGRTIRAAMNELFDYGRPSSISLVALIDLGGRDLPIQPDVVAHRLTLPASQRVKLVGPDPLRIEVREVKA</sequence>
<protein>
    <submittedName>
        <fullName evidence="2">Bifunctional pyr operon transcriptional regulator/uracil phosphoribosyltransferase PyrR</fullName>
        <ecNumber evidence="2">2.4.2.9</ecNumber>
    </submittedName>
</protein>
<organism evidence="2 3">
    <name type="scientific">Marinobacter lacisalsi</name>
    <dbReference type="NCBI Taxonomy" id="475979"/>
    <lineage>
        <taxon>Bacteria</taxon>
        <taxon>Pseudomonadati</taxon>
        <taxon>Pseudomonadota</taxon>
        <taxon>Gammaproteobacteria</taxon>
        <taxon>Pseudomonadales</taxon>
        <taxon>Marinobacteraceae</taxon>
        <taxon>Marinobacter</taxon>
    </lineage>
</organism>
<dbReference type="InterPro" id="IPR029057">
    <property type="entry name" value="PRTase-like"/>
</dbReference>
<dbReference type="GO" id="GO:0004845">
    <property type="term" value="F:uracil phosphoribosyltransferase activity"/>
    <property type="evidence" value="ECO:0007669"/>
    <property type="project" value="UniProtKB-EC"/>
</dbReference>
<evidence type="ECO:0000259" key="1">
    <source>
        <dbReference type="Pfam" id="PF00156"/>
    </source>
</evidence>
<reference evidence="3" key="1">
    <citation type="journal article" date="2019" name="Int. J. Syst. Evol. Microbiol.">
        <title>The Global Catalogue of Microorganisms (GCM) 10K type strain sequencing project: providing services to taxonomists for standard genome sequencing and annotation.</title>
        <authorList>
            <consortium name="The Broad Institute Genomics Platform"/>
            <consortium name="The Broad Institute Genome Sequencing Center for Infectious Disease"/>
            <person name="Wu L."/>
            <person name="Ma J."/>
        </authorList>
    </citation>
    <scope>NUCLEOTIDE SEQUENCE [LARGE SCALE GENOMIC DNA]</scope>
    <source>
        <strain evidence="3">CECT 7297</strain>
    </source>
</reference>
<evidence type="ECO:0000313" key="2">
    <source>
        <dbReference type="EMBL" id="MFC4257999.1"/>
    </source>
</evidence>
<dbReference type="Proteomes" id="UP001595798">
    <property type="component" value="Unassembled WGS sequence"/>
</dbReference>
<dbReference type="InterPro" id="IPR000836">
    <property type="entry name" value="PRTase_dom"/>
</dbReference>
<dbReference type="NCBIfam" id="NF003545">
    <property type="entry name" value="PRK05205.1-1"/>
    <property type="match status" value="1"/>
</dbReference>
<name>A0ABV8QFY5_9GAMM</name>
<dbReference type="RefSeq" id="WP_379885333.1">
    <property type="nucleotide sequence ID" value="NZ_JBHSDI010000001.1"/>
</dbReference>
<dbReference type="PANTHER" id="PTHR11608:SF0">
    <property type="entry name" value="BIFUNCTIONAL PROTEIN PYRR"/>
    <property type="match status" value="1"/>
</dbReference>
<comment type="caution">
    <text evidence="2">The sequence shown here is derived from an EMBL/GenBank/DDBJ whole genome shotgun (WGS) entry which is preliminary data.</text>
</comment>
<proteinExistence type="predicted"/>
<dbReference type="Gene3D" id="3.40.50.2020">
    <property type="match status" value="1"/>
</dbReference>
<dbReference type="CDD" id="cd06223">
    <property type="entry name" value="PRTases_typeI"/>
    <property type="match status" value="1"/>
</dbReference>
<keyword evidence="2" id="KW-0328">Glycosyltransferase</keyword>